<evidence type="ECO:0000256" key="9">
    <source>
        <dbReference type="ARBA" id="ARBA00022676"/>
    </source>
</evidence>
<dbReference type="UniPathway" id="UPA00031">
    <property type="reaction ID" value="UER00006"/>
</dbReference>
<keyword evidence="8 15" id="KW-0028">Amino-acid biosynthesis</keyword>
<evidence type="ECO:0000259" key="16">
    <source>
        <dbReference type="Pfam" id="PF01634"/>
    </source>
</evidence>
<protein>
    <recommendedName>
        <fullName evidence="6 15">ATP phosphoribosyltransferase</fullName>
        <shortName evidence="15">ATP-PRT</shortName>
        <shortName evidence="15">ATP-PRTase</shortName>
        <ecNumber evidence="5 15">2.4.2.17</ecNumber>
    </recommendedName>
</protein>
<dbReference type="Gene3D" id="3.30.70.120">
    <property type="match status" value="1"/>
</dbReference>
<evidence type="ECO:0000313" key="19">
    <source>
        <dbReference type="Proteomes" id="UP000318995"/>
    </source>
</evidence>
<evidence type="ECO:0000256" key="3">
    <source>
        <dbReference type="ARBA" id="ARBA00004667"/>
    </source>
</evidence>
<dbReference type="EC" id="2.4.2.17" evidence="5 15"/>
<comment type="cofactor">
    <cofactor evidence="15">
        <name>Mg(2+)</name>
        <dbReference type="ChEBI" id="CHEBI:18420"/>
    </cofactor>
</comment>
<reference evidence="18 19" key="1">
    <citation type="submission" date="2019-02" db="EMBL/GenBank/DDBJ databases">
        <title>Deep-cultivation of Planctomycetes and their phenomic and genomic characterization uncovers novel biology.</title>
        <authorList>
            <person name="Wiegand S."/>
            <person name="Jogler M."/>
            <person name="Boedeker C."/>
            <person name="Pinto D."/>
            <person name="Vollmers J."/>
            <person name="Rivas-Marin E."/>
            <person name="Kohn T."/>
            <person name="Peeters S.H."/>
            <person name="Heuer A."/>
            <person name="Rast P."/>
            <person name="Oberbeckmann S."/>
            <person name="Bunk B."/>
            <person name="Jeske O."/>
            <person name="Meyerdierks A."/>
            <person name="Storesund J.E."/>
            <person name="Kallscheuer N."/>
            <person name="Luecker S."/>
            <person name="Lage O.M."/>
            <person name="Pohl T."/>
            <person name="Merkel B.J."/>
            <person name="Hornburger P."/>
            <person name="Mueller R.-W."/>
            <person name="Bruemmer F."/>
            <person name="Labrenz M."/>
            <person name="Spormann A.M."/>
            <person name="Op Den Camp H."/>
            <person name="Overmann J."/>
            <person name="Amann R."/>
            <person name="Jetten M.S.M."/>
            <person name="Mascher T."/>
            <person name="Medema M.H."/>
            <person name="Devos D.P."/>
            <person name="Kaster A.-K."/>
            <person name="Ovreas L."/>
            <person name="Rohde M."/>
            <person name="Galperin M.Y."/>
            <person name="Jogler C."/>
        </authorList>
    </citation>
    <scope>NUCLEOTIDE SEQUENCE [LARGE SCALE GENOMIC DNA]</scope>
    <source>
        <strain evidence="18 19">Pla111</strain>
    </source>
</reference>
<evidence type="ECO:0000259" key="17">
    <source>
        <dbReference type="Pfam" id="PF08029"/>
    </source>
</evidence>
<keyword evidence="13 15" id="KW-0368">Histidine biosynthesis</keyword>
<dbReference type="GO" id="GO:0000105">
    <property type="term" value="P:L-histidine biosynthetic process"/>
    <property type="evidence" value="ECO:0007669"/>
    <property type="project" value="UniProtKB-UniRule"/>
</dbReference>
<dbReference type="Proteomes" id="UP000318995">
    <property type="component" value="Unassembled WGS sequence"/>
</dbReference>
<evidence type="ECO:0000256" key="5">
    <source>
        <dbReference type="ARBA" id="ARBA00011946"/>
    </source>
</evidence>
<dbReference type="RefSeq" id="WP_391581003.1">
    <property type="nucleotide sequence ID" value="NZ_SJPH01000001.1"/>
</dbReference>
<evidence type="ECO:0000256" key="2">
    <source>
        <dbReference type="ARBA" id="ARBA00004496"/>
    </source>
</evidence>
<keyword evidence="9 15" id="KW-0328">Glycosyltransferase</keyword>
<dbReference type="GO" id="GO:0003879">
    <property type="term" value="F:ATP phosphoribosyltransferase activity"/>
    <property type="evidence" value="ECO:0007669"/>
    <property type="project" value="UniProtKB-UniRule"/>
</dbReference>
<dbReference type="FunFam" id="3.40.190.10:FF:000008">
    <property type="entry name" value="ATP phosphoribosyltransferase"/>
    <property type="match status" value="1"/>
</dbReference>
<evidence type="ECO:0000313" key="18">
    <source>
        <dbReference type="EMBL" id="TWT48615.1"/>
    </source>
</evidence>
<organism evidence="18 19">
    <name type="scientific">Botrimarina hoheduenensis</name>
    <dbReference type="NCBI Taxonomy" id="2528000"/>
    <lineage>
        <taxon>Bacteria</taxon>
        <taxon>Pseudomonadati</taxon>
        <taxon>Planctomycetota</taxon>
        <taxon>Planctomycetia</taxon>
        <taxon>Pirellulales</taxon>
        <taxon>Lacipirellulaceae</taxon>
        <taxon>Botrimarina</taxon>
    </lineage>
</organism>
<dbReference type="InterPro" id="IPR015867">
    <property type="entry name" value="N-reg_PII/ATP_PRibTrfase_C"/>
</dbReference>
<dbReference type="GO" id="GO:0005737">
    <property type="term" value="C:cytoplasm"/>
    <property type="evidence" value="ECO:0007669"/>
    <property type="project" value="UniProtKB-SubCell"/>
</dbReference>
<keyword evidence="11 15" id="KW-0547">Nucleotide-binding</keyword>
<keyword evidence="19" id="KW-1185">Reference proteome</keyword>
<comment type="catalytic activity">
    <reaction evidence="1 15">
        <text>1-(5-phospho-beta-D-ribosyl)-ATP + diphosphate = 5-phospho-alpha-D-ribose 1-diphosphate + ATP</text>
        <dbReference type="Rhea" id="RHEA:18473"/>
        <dbReference type="ChEBI" id="CHEBI:30616"/>
        <dbReference type="ChEBI" id="CHEBI:33019"/>
        <dbReference type="ChEBI" id="CHEBI:58017"/>
        <dbReference type="ChEBI" id="CHEBI:73183"/>
        <dbReference type="EC" id="2.4.2.17"/>
    </reaction>
</comment>
<keyword evidence="10 15" id="KW-0808">Transferase</keyword>
<comment type="subcellular location">
    <subcellularLocation>
        <location evidence="2 15">Cytoplasm</location>
    </subcellularLocation>
</comment>
<dbReference type="SUPFAM" id="SSF54913">
    <property type="entry name" value="GlnB-like"/>
    <property type="match status" value="1"/>
</dbReference>
<dbReference type="Gene3D" id="3.40.190.10">
    <property type="entry name" value="Periplasmic binding protein-like II"/>
    <property type="match status" value="2"/>
</dbReference>
<dbReference type="EMBL" id="SJPH01000001">
    <property type="protein sequence ID" value="TWT48615.1"/>
    <property type="molecule type" value="Genomic_DNA"/>
</dbReference>
<comment type="pathway">
    <text evidence="3 15">Amino-acid biosynthesis; L-histidine biosynthesis; L-histidine from 5-phospho-alpha-D-ribose 1-diphosphate: step 1/9.</text>
</comment>
<evidence type="ECO:0000256" key="13">
    <source>
        <dbReference type="ARBA" id="ARBA00023102"/>
    </source>
</evidence>
<dbReference type="AlphaFoldDB" id="A0A5C5WEY7"/>
<dbReference type="HAMAP" id="MF_00079">
    <property type="entry name" value="HisG_Long"/>
    <property type="match status" value="1"/>
</dbReference>
<sequence length="297" mass="31911">MSEPLRIGVPSKGRLAELATELLVDAGLKFRRQNRDLFARVKPSFGLEQPIDVTFLRTDDIPVLCAEGAIDLGITGSDLVAEAGVDEPAPDRPAIVTQLKLGLGGCRLAVCVPESSPVVSATDLKGDRIATSFPNVTRRYLNQSGVTGHIVELTGSVEVMIALGIADAIVDLVETGSTLAANKLRILDTIGTYETVLVQNPATKHEALCAQIVRRCEGVVIARGYSLLEYNVPEEQLAAAEKITPGFSSPTVNRLEQPGWYAVRAMVKRGDVIGAMERLEELGAQAILEIEIKNCRL</sequence>
<keyword evidence="12 15" id="KW-0067">ATP-binding</keyword>
<dbReference type="Pfam" id="PF08029">
    <property type="entry name" value="HisG_C"/>
    <property type="match status" value="1"/>
</dbReference>
<dbReference type="InterPro" id="IPR020621">
    <property type="entry name" value="ATP-PRT_HisG_long"/>
</dbReference>
<comment type="activity regulation">
    <text evidence="15">Feedback inhibited by histidine.</text>
</comment>
<comment type="similarity">
    <text evidence="4 15">Belongs to the ATP phosphoribosyltransferase family. Long subfamily.</text>
</comment>
<dbReference type="NCBIfam" id="TIGR00070">
    <property type="entry name" value="hisG"/>
    <property type="match status" value="1"/>
</dbReference>
<dbReference type="InterPro" id="IPR013115">
    <property type="entry name" value="HisG_C"/>
</dbReference>
<gene>
    <name evidence="15 18" type="primary">hisG</name>
    <name evidence="18" type="ORF">Pla111_03900</name>
</gene>
<dbReference type="Pfam" id="PF01634">
    <property type="entry name" value="HisG"/>
    <property type="match status" value="1"/>
</dbReference>
<evidence type="ECO:0000256" key="11">
    <source>
        <dbReference type="ARBA" id="ARBA00022741"/>
    </source>
</evidence>
<feature type="domain" description="ATP phosphoribosyltransferase catalytic" evidence="16">
    <location>
        <begin position="57"/>
        <end position="216"/>
    </location>
</feature>
<evidence type="ECO:0000256" key="6">
    <source>
        <dbReference type="ARBA" id="ARBA00020998"/>
    </source>
</evidence>
<evidence type="ECO:0000256" key="14">
    <source>
        <dbReference type="ARBA" id="ARBA00024861"/>
    </source>
</evidence>
<comment type="caution">
    <text evidence="18">The sequence shown here is derived from an EMBL/GenBank/DDBJ whole genome shotgun (WGS) entry which is preliminary data.</text>
</comment>
<dbReference type="NCBIfam" id="TIGR03455">
    <property type="entry name" value="HisG_C-term"/>
    <property type="match status" value="1"/>
</dbReference>
<dbReference type="InterPro" id="IPR011322">
    <property type="entry name" value="N-reg_PII-like_a/b"/>
</dbReference>
<dbReference type="PANTHER" id="PTHR21403">
    <property type="entry name" value="ATP PHOSPHORIBOSYLTRANSFERASE ATP-PRTASE"/>
    <property type="match status" value="1"/>
</dbReference>
<keyword evidence="15" id="KW-0460">Magnesium</keyword>
<evidence type="ECO:0000256" key="8">
    <source>
        <dbReference type="ARBA" id="ARBA00022605"/>
    </source>
</evidence>
<keyword evidence="15" id="KW-0479">Metal-binding</keyword>
<evidence type="ECO:0000256" key="15">
    <source>
        <dbReference type="HAMAP-Rule" id="MF_00079"/>
    </source>
</evidence>
<proteinExistence type="inferred from homology"/>
<dbReference type="PROSITE" id="PS01316">
    <property type="entry name" value="ATP_P_PHORIBOSYLTR"/>
    <property type="match status" value="1"/>
</dbReference>
<keyword evidence="7 15" id="KW-0963">Cytoplasm</keyword>
<dbReference type="InterPro" id="IPR001348">
    <property type="entry name" value="ATP_PRibTrfase_HisG"/>
</dbReference>
<evidence type="ECO:0000256" key="10">
    <source>
        <dbReference type="ARBA" id="ARBA00022679"/>
    </source>
</evidence>
<evidence type="ECO:0000256" key="12">
    <source>
        <dbReference type="ARBA" id="ARBA00022840"/>
    </source>
</evidence>
<dbReference type="PANTHER" id="PTHR21403:SF8">
    <property type="entry name" value="ATP PHOSPHORIBOSYLTRANSFERASE"/>
    <property type="match status" value="1"/>
</dbReference>
<dbReference type="GO" id="GO:0000287">
    <property type="term" value="F:magnesium ion binding"/>
    <property type="evidence" value="ECO:0007669"/>
    <property type="project" value="UniProtKB-UniRule"/>
</dbReference>
<dbReference type="InterPro" id="IPR013820">
    <property type="entry name" value="ATP_PRibTrfase_cat"/>
</dbReference>
<dbReference type="InterPro" id="IPR018198">
    <property type="entry name" value="ATP_PRibTrfase_CS"/>
</dbReference>
<evidence type="ECO:0000256" key="7">
    <source>
        <dbReference type="ARBA" id="ARBA00022490"/>
    </source>
</evidence>
<dbReference type="SUPFAM" id="SSF53850">
    <property type="entry name" value="Periplasmic binding protein-like II"/>
    <property type="match status" value="1"/>
</dbReference>
<comment type="function">
    <text evidence="14 15">Catalyzes the condensation of ATP and 5-phosphoribose 1-diphosphate to form N'-(5'-phosphoribosyl)-ATP (PR-ATP). Has a crucial role in the pathway because the rate of histidine biosynthesis seems to be controlled primarily by regulation of HisG enzymatic activity.</text>
</comment>
<evidence type="ECO:0000256" key="4">
    <source>
        <dbReference type="ARBA" id="ARBA00007955"/>
    </source>
</evidence>
<name>A0A5C5WEY7_9BACT</name>
<feature type="domain" description="Histidine biosynthesis HisG C-terminal" evidence="17">
    <location>
        <begin position="222"/>
        <end position="294"/>
    </location>
</feature>
<accession>A0A5C5WEY7</accession>
<evidence type="ECO:0000256" key="1">
    <source>
        <dbReference type="ARBA" id="ARBA00000915"/>
    </source>
</evidence>
<dbReference type="GO" id="GO:0005524">
    <property type="term" value="F:ATP binding"/>
    <property type="evidence" value="ECO:0007669"/>
    <property type="project" value="UniProtKB-KW"/>
</dbReference>